<organism evidence="2 3">
    <name type="scientific">Hyphobacterium marinum</name>
    <dbReference type="NCBI Taxonomy" id="3116574"/>
    <lineage>
        <taxon>Bacteria</taxon>
        <taxon>Pseudomonadati</taxon>
        <taxon>Pseudomonadota</taxon>
        <taxon>Alphaproteobacteria</taxon>
        <taxon>Maricaulales</taxon>
        <taxon>Maricaulaceae</taxon>
        <taxon>Hyphobacterium</taxon>
    </lineage>
</organism>
<accession>A0ABU7LUR8</accession>
<protein>
    <submittedName>
        <fullName evidence="2">Uncharacterized protein</fullName>
    </submittedName>
</protein>
<feature type="signal peptide" evidence="1">
    <location>
        <begin position="1"/>
        <end position="27"/>
    </location>
</feature>
<dbReference type="Proteomes" id="UP001310692">
    <property type="component" value="Unassembled WGS sequence"/>
</dbReference>
<evidence type="ECO:0000256" key="1">
    <source>
        <dbReference type="SAM" id="SignalP"/>
    </source>
</evidence>
<name>A0ABU7LUR8_9PROT</name>
<comment type="caution">
    <text evidence="2">The sequence shown here is derived from an EMBL/GenBank/DDBJ whole genome shotgun (WGS) entry which is preliminary data.</text>
</comment>
<gene>
    <name evidence="2" type="ORF">V0U35_00950</name>
</gene>
<evidence type="ECO:0000313" key="2">
    <source>
        <dbReference type="EMBL" id="MEE2565231.1"/>
    </source>
</evidence>
<keyword evidence="1" id="KW-0732">Signal</keyword>
<evidence type="ECO:0000313" key="3">
    <source>
        <dbReference type="Proteomes" id="UP001310692"/>
    </source>
</evidence>
<reference evidence="2 3" key="1">
    <citation type="submission" date="2024-01" db="EMBL/GenBank/DDBJ databases">
        <title>Hyphobacterium bacterium isolated from marine sediment.</title>
        <authorList>
            <person name="Zhao S."/>
        </authorList>
    </citation>
    <scope>NUCLEOTIDE SEQUENCE [LARGE SCALE GENOMIC DNA]</scope>
    <source>
        <strain evidence="2 3">Y60-23</strain>
    </source>
</reference>
<sequence>MNRPALPCRLLFALISGVAIGPASSFADDRGRQVPAASTDEAHGSLDGLSVDGRIRARGIIGLFSVPGTLSFEDGDLFWATRGEVDSGPYSTRPGTGVIEFHAEHMTPEGDIVVWSGRYADGRFHDVTAVWTRVAGDAVHDLFLPDDVVLNFTPADGRQ</sequence>
<feature type="chain" id="PRO_5047495918" evidence="1">
    <location>
        <begin position="28"/>
        <end position="159"/>
    </location>
</feature>
<dbReference type="RefSeq" id="WP_330194769.1">
    <property type="nucleotide sequence ID" value="NZ_JAZDRO010000001.1"/>
</dbReference>
<keyword evidence="3" id="KW-1185">Reference proteome</keyword>
<dbReference type="EMBL" id="JAZDRO010000001">
    <property type="protein sequence ID" value="MEE2565231.1"/>
    <property type="molecule type" value="Genomic_DNA"/>
</dbReference>
<proteinExistence type="predicted"/>